<gene>
    <name evidence="2" type="ORF">EV197_0441</name>
</gene>
<dbReference type="OrthoDB" id="1446904at2"/>
<feature type="chain" id="PRO_5020977739" description="Carboxypeptidase family protein" evidence="1">
    <location>
        <begin position="20"/>
        <end position="129"/>
    </location>
</feature>
<evidence type="ECO:0000256" key="1">
    <source>
        <dbReference type="SAM" id="SignalP"/>
    </source>
</evidence>
<name>A0A4Q7PJY1_9FLAO</name>
<feature type="signal peptide" evidence="1">
    <location>
        <begin position="1"/>
        <end position="19"/>
    </location>
</feature>
<evidence type="ECO:0000313" key="3">
    <source>
        <dbReference type="Proteomes" id="UP000292262"/>
    </source>
</evidence>
<evidence type="ECO:0008006" key="4">
    <source>
        <dbReference type="Google" id="ProtNLM"/>
    </source>
</evidence>
<keyword evidence="3" id="KW-1185">Reference proteome</keyword>
<accession>A0A4Q7PJY1</accession>
<proteinExistence type="predicted"/>
<dbReference type="AlphaFoldDB" id="A0A4Q7PJY1"/>
<dbReference type="RefSeq" id="WP_130285084.1">
    <property type="nucleotide sequence ID" value="NZ_SGXE01000001.1"/>
</dbReference>
<dbReference type="Proteomes" id="UP000292262">
    <property type="component" value="Unassembled WGS sequence"/>
</dbReference>
<sequence length="129" mass="14345">MTSRVFIFFMCVAIVSLWACEMDDETTADPVLCTEEIRPGLAITVIDADSGEAIIDQVTVIATDGDYQETLENVTGSTDFVGAYERVGYYTITITKDGYATYQSNLPIEVQEDICHVITERRSITIEQL</sequence>
<comment type="caution">
    <text evidence="2">The sequence shown here is derived from an EMBL/GenBank/DDBJ whole genome shotgun (WGS) entry which is preliminary data.</text>
</comment>
<keyword evidence="1" id="KW-0732">Signal</keyword>
<dbReference type="EMBL" id="SGXE01000001">
    <property type="protein sequence ID" value="RZS99232.1"/>
    <property type="molecule type" value="Genomic_DNA"/>
</dbReference>
<protein>
    <recommendedName>
        <fullName evidence="4">Carboxypeptidase family protein</fullName>
    </recommendedName>
</protein>
<evidence type="ECO:0000313" key="2">
    <source>
        <dbReference type="EMBL" id="RZS99232.1"/>
    </source>
</evidence>
<organism evidence="2 3">
    <name type="scientific">Aquimarina brevivitae</name>
    <dbReference type="NCBI Taxonomy" id="323412"/>
    <lineage>
        <taxon>Bacteria</taxon>
        <taxon>Pseudomonadati</taxon>
        <taxon>Bacteroidota</taxon>
        <taxon>Flavobacteriia</taxon>
        <taxon>Flavobacteriales</taxon>
        <taxon>Flavobacteriaceae</taxon>
        <taxon>Aquimarina</taxon>
    </lineage>
</organism>
<reference evidence="2 3" key="1">
    <citation type="submission" date="2019-02" db="EMBL/GenBank/DDBJ databases">
        <title>Genomic Encyclopedia of Type Strains, Phase IV (KMG-IV): sequencing the most valuable type-strain genomes for metagenomic binning, comparative biology and taxonomic classification.</title>
        <authorList>
            <person name="Goeker M."/>
        </authorList>
    </citation>
    <scope>NUCLEOTIDE SEQUENCE [LARGE SCALE GENOMIC DNA]</scope>
    <source>
        <strain evidence="2 3">DSM 17196</strain>
    </source>
</reference>